<dbReference type="Proteomes" id="UP001211907">
    <property type="component" value="Unassembled WGS sequence"/>
</dbReference>
<evidence type="ECO:0000256" key="6">
    <source>
        <dbReference type="PROSITE-ProRule" id="PRU00176"/>
    </source>
</evidence>
<dbReference type="InterPro" id="IPR024675">
    <property type="entry name" value="eIF3g_N"/>
</dbReference>
<feature type="region of interest" description="Disordered" evidence="7">
    <location>
        <begin position="207"/>
        <end position="237"/>
    </location>
</feature>
<dbReference type="SUPFAM" id="SSF54928">
    <property type="entry name" value="RNA-binding domain, RBD"/>
    <property type="match status" value="1"/>
</dbReference>
<dbReference type="InterPro" id="IPR035979">
    <property type="entry name" value="RBD_domain_sf"/>
</dbReference>
<evidence type="ECO:0000256" key="4">
    <source>
        <dbReference type="ARBA" id="ARBA00022917"/>
    </source>
</evidence>
<dbReference type="PANTHER" id="PTHR10352">
    <property type="entry name" value="EUKARYOTIC TRANSLATION INITIATION FACTOR 3 SUBUNIT G"/>
    <property type="match status" value="1"/>
</dbReference>
<dbReference type="Pfam" id="PF12353">
    <property type="entry name" value="eIF3g"/>
    <property type="match status" value="1"/>
</dbReference>
<dbReference type="GO" id="GO:0033290">
    <property type="term" value="C:eukaryotic 48S preinitiation complex"/>
    <property type="evidence" value="ECO:0007669"/>
    <property type="project" value="UniProtKB-UniRule"/>
</dbReference>
<accession>A0AAD5XJD4</accession>
<keyword evidence="4 5" id="KW-0648">Protein biosynthesis</keyword>
<dbReference type="HAMAP" id="MF_03006">
    <property type="entry name" value="eIF3g"/>
    <property type="match status" value="1"/>
</dbReference>
<evidence type="ECO:0000256" key="7">
    <source>
        <dbReference type="SAM" id="MobiDB-lite"/>
    </source>
</evidence>
<dbReference type="CDD" id="cd12933">
    <property type="entry name" value="eIF3G"/>
    <property type="match status" value="1"/>
</dbReference>
<sequence length="654" mass="73345">MILSNITDDDVQQYLYGANTRGYDSDDDYSTEEIGGPVMCCARTLSESALLANWSPDEEQCFPIYDGKDRPVITLSRVTPRCFPHAIALNKTDKGTYYNIETASNLVKSSHDSILSTMTRLTPSMVMGIKPVPVYMGLYEQAYTPQTPDYSAAASLITKQNSHVMESRKPVNQSDVSIPLLPPLPRHIKSKSSSSFDRLFFKDADGKSNSTSSLPSLYNTSDIESPATDTESSPPPVLFDNNISIHRKPIMPRYDSGTAILERDCLEQRPEDWFQHYSTTNLYTWLPHDGMNRYHTCRHDRRDVKEMWQNFGVDIVADDPCCGKKQQRKKRYNTSVVNTVRRATYETVVSLQEFERERDNEAALLEAELRGRFHARQWGDDVDDINDQTPRSFANADGTKTVIDYRRNDDGQKVKVTSTVRTTAVKIHVNPAIARRRTLKKFGDCKGLKAGPDTDSTSFGEKVTLKLSANAKATDLDAPNDDDAKKKAALSNTKISCRICKGDHFTAKCPFKDTHQPIVSTTDSFREETAAGITRDSGTGKYVPPGMRGNARDGVRDGARMGGRDGDRDDLPTVRISNLSEDVTEQDLRDLIHRFGPTARVFVAWDKDLDKCKGFGYVTFYEKMDADRCIKALNGYGYDNLILAAEIAKNKPRT</sequence>
<reference evidence="9" key="1">
    <citation type="submission" date="2020-05" db="EMBL/GenBank/DDBJ databases">
        <title>Phylogenomic resolution of chytrid fungi.</title>
        <authorList>
            <person name="Stajich J.E."/>
            <person name="Amses K."/>
            <person name="Simmons R."/>
            <person name="Seto K."/>
            <person name="Myers J."/>
            <person name="Bonds A."/>
            <person name="Quandt C.A."/>
            <person name="Barry K."/>
            <person name="Liu P."/>
            <person name="Grigoriev I."/>
            <person name="Longcore J.E."/>
            <person name="James T.Y."/>
        </authorList>
    </citation>
    <scope>NUCLEOTIDE SEQUENCE</scope>
    <source>
        <strain evidence="9">JEL0513</strain>
    </source>
</reference>
<dbReference type="InterPro" id="IPR017334">
    <property type="entry name" value="eIF3_g"/>
</dbReference>
<feature type="region of interest" description="Disordered" evidence="7">
    <location>
        <begin position="535"/>
        <end position="572"/>
    </location>
</feature>
<evidence type="ECO:0000256" key="3">
    <source>
        <dbReference type="ARBA" id="ARBA00022884"/>
    </source>
</evidence>
<name>A0AAD5XJD4_9FUNG</name>
<proteinExistence type="inferred from homology"/>
<evidence type="ECO:0000256" key="5">
    <source>
        <dbReference type="HAMAP-Rule" id="MF_03006"/>
    </source>
</evidence>
<keyword evidence="10" id="KW-1185">Reference proteome</keyword>
<comment type="subunit">
    <text evidence="5">Component of the eukaryotic translation initiation factor 3 (eIF-3) complex.</text>
</comment>
<feature type="domain" description="RRM" evidence="8">
    <location>
        <begin position="572"/>
        <end position="650"/>
    </location>
</feature>
<gene>
    <name evidence="5 9" type="primary">TIF35</name>
    <name evidence="9" type="ORF">HK100_003118</name>
</gene>
<evidence type="ECO:0000256" key="1">
    <source>
        <dbReference type="ARBA" id="ARBA00022490"/>
    </source>
</evidence>
<keyword evidence="3 6" id="KW-0694">RNA-binding</keyword>
<dbReference type="InterPro" id="IPR012677">
    <property type="entry name" value="Nucleotide-bd_a/b_plait_sf"/>
</dbReference>
<evidence type="ECO:0000313" key="9">
    <source>
        <dbReference type="EMBL" id="KAJ3135024.1"/>
    </source>
</evidence>
<dbReference type="InterPro" id="IPR034240">
    <property type="entry name" value="eIF3G_RRM"/>
</dbReference>
<keyword evidence="2 5" id="KW-0396">Initiation factor</keyword>
<feature type="compositionally biased region" description="Polar residues" evidence="7">
    <location>
        <begin position="207"/>
        <end position="232"/>
    </location>
</feature>
<comment type="similarity">
    <text evidence="5">Belongs to the eIF-3 subunit G family.</text>
</comment>
<comment type="subcellular location">
    <subcellularLocation>
        <location evidence="5">Cytoplasm</location>
    </subcellularLocation>
</comment>
<dbReference type="Pfam" id="PF00076">
    <property type="entry name" value="RRM_1"/>
    <property type="match status" value="1"/>
</dbReference>
<dbReference type="SMART" id="SM00360">
    <property type="entry name" value="RRM"/>
    <property type="match status" value="1"/>
</dbReference>
<dbReference type="GO" id="GO:0003723">
    <property type="term" value="F:RNA binding"/>
    <property type="evidence" value="ECO:0007669"/>
    <property type="project" value="UniProtKB-UniRule"/>
</dbReference>
<keyword evidence="1 5" id="KW-0963">Cytoplasm</keyword>
<dbReference type="InterPro" id="IPR000504">
    <property type="entry name" value="RRM_dom"/>
</dbReference>
<evidence type="ECO:0000313" key="10">
    <source>
        <dbReference type="Proteomes" id="UP001211907"/>
    </source>
</evidence>
<dbReference type="AlphaFoldDB" id="A0AAD5XJD4"/>
<protein>
    <recommendedName>
        <fullName evidence="5">Eukaryotic translation initiation factor 3 subunit G</fullName>
        <shortName evidence="5">eIF3g</shortName>
    </recommendedName>
    <alternativeName>
        <fullName evidence="5">Eukaryotic translation initiation factor 3 RNA-binding subunit</fullName>
        <shortName evidence="5">eIF-3 RNA-binding subunit</shortName>
    </alternativeName>
    <alternativeName>
        <fullName evidence="5">Translation initiation factor eIF3 p33 subunit homolog</fullName>
        <shortName evidence="5">eIF3 p33 homolog</shortName>
    </alternativeName>
</protein>
<comment type="function">
    <text evidence="5">RNA-binding component of the eukaryotic translation initiation factor 3 (eIF-3) complex, which is involved in protein synthesis of a specialized repertoire of mRNAs and, together with other initiation factors, stimulates binding of mRNA and methionyl-tRNAi to the 40S ribosome. The eIF-3 complex specifically targets and initiates translation of a subset of mRNAs involved in cell proliferation. This subunit can bind 18S rRNA.</text>
</comment>
<dbReference type="GO" id="GO:0016282">
    <property type="term" value="C:eukaryotic 43S preinitiation complex"/>
    <property type="evidence" value="ECO:0007669"/>
    <property type="project" value="UniProtKB-UniRule"/>
</dbReference>
<organism evidence="9 10">
    <name type="scientific">Physocladia obscura</name>
    <dbReference type="NCBI Taxonomy" id="109957"/>
    <lineage>
        <taxon>Eukaryota</taxon>
        <taxon>Fungi</taxon>
        <taxon>Fungi incertae sedis</taxon>
        <taxon>Chytridiomycota</taxon>
        <taxon>Chytridiomycota incertae sedis</taxon>
        <taxon>Chytridiomycetes</taxon>
        <taxon>Chytridiales</taxon>
        <taxon>Chytriomycetaceae</taxon>
        <taxon>Physocladia</taxon>
    </lineage>
</organism>
<feature type="compositionally biased region" description="Basic and acidic residues" evidence="7">
    <location>
        <begin position="550"/>
        <end position="572"/>
    </location>
</feature>
<dbReference type="Gene3D" id="3.30.70.330">
    <property type="match status" value="1"/>
</dbReference>
<dbReference type="GO" id="GO:0003743">
    <property type="term" value="F:translation initiation factor activity"/>
    <property type="evidence" value="ECO:0007669"/>
    <property type="project" value="UniProtKB-UniRule"/>
</dbReference>
<dbReference type="PROSITE" id="PS50102">
    <property type="entry name" value="RRM"/>
    <property type="match status" value="1"/>
</dbReference>
<dbReference type="CDD" id="cd12408">
    <property type="entry name" value="RRM_eIF3G_like"/>
    <property type="match status" value="1"/>
</dbReference>
<evidence type="ECO:0000256" key="2">
    <source>
        <dbReference type="ARBA" id="ARBA00022540"/>
    </source>
</evidence>
<comment type="caution">
    <text evidence="9">The sequence shown here is derived from an EMBL/GenBank/DDBJ whole genome shotgun (WGS) entry which is preliminary data.</text>
</comment>
<dbReference type="EMBL" id="JADGJH010000176">
    <property type="protein sequence ID" value="KAJ3135024.1"/>
    <property type="molecule type" value="Genomic_DNA"/>
</dbReference>
<dbReference type="GO" id="GO:0001732">
    <property type="term" value="P:formation of cytoplasmic translation initiation complex"/>
    <property type="evidence" value="ECO:0007669"/>
    <property type="project" value="UniProtKB-UniRule"/>
</dbReference>
<evidence type="ECO:0000259" key="8">
    <source>
        <dbReference type="PROSITE" id="PS50102"/>
    </source>
</evidence>
<dbReference type="GO" id="GO:0005852">
    <property type="term" value="C:eukaryotic translation initiation factor 3 complex"/>
    <property type="evidence" value="ECO:0007669"/>
    <property type="project" value="UniProtKB-UniRule"/>
</dbReference>